<feature type="compositionally biased region" description="Basic and acidic residues" evidence="1">
    <location>
        <begin position="325"/>
        <end position="336"/>
    </location>
</feature>
<dbReference type="Proteomes" id="UP001295469">
    <property type="component" value="Chromosome C02"/>
</dbReference>
<feature type="region of interest" description="Disordered" evidence="1">
    <location>
        <begin position="288"/>
        <end position="336"/>
    </location>
</feature>
<feature type="region of interest" description="Disordered" evidence="1">
    <location>
        <begin position="208"/>
        <end position="249"/>
    </location>
</feature>
<proteinExistence type="predicted"/>
<reference evidence="2" key="1">
    <citation type="submission" date="2021-01" db="EMBL/GenBank/DDBJ databases">
        <authorList>
            <consortium name="Genoscope - CEA"/>
            <person name="William W."/>
        </authorList>
    </citation>
    <scope>NUCLEOTIDE SEQUENCE</scope>
</reference>
<evidence type="ECO:0000313" key="2">
    <source>
        <dbReference type="EMBL" id="CAF1913336.1"/>
    </source>
</evidence>
<name>A0A816K4Z5_BRANA</name>
<accession>A0A816K4Z5</accession>
<feature type="compositionally biased region" description="Polar residues" evidence="1">
    <location>
        <begin position="289"/>
        <end position="306"/>
    </location>
</feature>
<gene>
    <name evidence="2" type="ORF">DARMORV10_C02P34660.1</name>
</gene>
<dbReference type="EMBL" id="HG994366">
    <property type="protein sequence ID" value="CAF1913336.1"/>
    <property type="molecule type" value="Genomic_DNA"/>
</dbReference>
<evidence type="ECO:0000256" key="1">
    <source>
        <dbReference type="SAM" id="MobiDB-lite"/>
    </source>
</evidence>
<sequence length="336" mass="37775">MIFFGLGVWQTYVVVLYRRFSPTAISMAIRRKPYRGRVPPLSSPFKLTVRFLFFRSEISFAKLRRRTVTAWDHIFSNHIFLDNIFSNYYSDDFQEVRRLLGRLPGSRPSSLLTSWKPSPLLLAYKGGKRQRKCFKAAINKQTIVKNFVQKDFDEMFPKWDGDVDDPAADNIIKVMFNDPGWEWTMECWPVTGTRKVVKMEVSPVKNEVSPVKSESVVKEESSRPRKKARKGSSISAETPAAGSEGMTHQQIEKSLKDISDAINLGFGTCLKELKLLADRMVAVEKKVGITNSGGSSDDRQLTTTSNPPKPADEPGSESVNGAKAGQKEAKEPSLTT</sequence>
<organism evidence="2">
    <name type="scientific">Brassica napus</name>
    <name type="common">Rape</name>
    <dbReference type="NCBI Taxonomy" id="3708"/>
    <lineage>
        <taxon>Eukaryota</taxon>
        <taxon>Viridiplantae</taxon>
        <taxon>Streptophyta</taxon>
        <taxon>Embryophyta</taxon>
        <taxon>Tracheophyta</taxon>
        <taxon>Spermatophyta</taxon>
        <taxon>Magnoliopsida</taxon>
        <taxon>eudicotyledons</taxon>
        <taxon>Gunneridae</taxon>
        <taxon>Pentapetalae</taxon>
        <taxon>rosids</taxon>
        <taxon>malvids</taxon>
        <taxon>Brassicales</taxon>
        <taxon>Brassicaceae</taxon>
        <taxon>Brassiceae</taxon>
        <taxon>Brassica</taxon>
    </lineage>
</organism>
<dbReference type="AlphaFoldDB" id="A0A816K4Z5"/>
<protein>
    <submittedName>
        <fullName evidence="2">(rape) hypothetical protein</fullName>
    </submittedName>
</protein>